<keyword evidence="10" id="KW-1185">Reference proteome</keyword>
<dbReference type="InterPro" id="IPR029055">
    <property type="entry name" value="Ntn_hydrolases_N"/>
</dbReference>
<dbReference type="PROSITE" id="PS50103">
    <property type="entry name" value="ZF_C3H1"/>
    <property type="match status" value="1"/>
</dbReference>
<gene>
    <name evidence="9" type="ORF">CCMP2556_LOCUS5346</name>
</gene>
<keyword evidence="4" id="KW-0378">Hydrolase</keyword>
<dbReference type="SUPFAM" id="SSF90229">
    <property type="entry name" value="CCCH zinc finger"/>
    <property type="match status" value="1"/>
</dbReference>
<evidence type="ECO:0000313" key="10">
    <source>
        <dbReference type="Proteomes" id="UP001642484"/>
    </source>
</evidence>
<evidence type="ECO:0000256" key="4">
    <source>
        <dbReference type="ARBA" id="ARBA00022801"/>
    </source>
</evidence>
<reference evidence="9 10" key="1">
    <citation type="submission" date="2024-02" db="EMBL/GenBank/DDBJ databases">
        <authorList>
            <person name="Chen Y."/>
            <person name="Shah S."/>
            <person name="Dougan E. K."/>
            <person name="Thang M."/>
            <person name="Chan C."/>
        </authorList>
    </citation>
    <scope>NUCLEOTIDE SEQUENCE [LARGE SCALE GENOMIC DNA]</scope>
</reference>
<dbReference type="CDD" id="cd01902">
    <property type="entry name" value="Ntn_CGH"/>
    <property type="match status" value="1"/>
</dbReference>
<evidence type="ECO:0000256" key="5">
    <source>
        <dbReference type="ARBA" id="ARBA00022833"/>
    </source>
</evidence>
<evidence type="ECO:0000256" key="1">
    <source>
        <dbReference type="ARBA" id="ARBA00006625"/>
    </source>
</evidence>
<comment type="similarity">
    <text evidence="1">Belongs to the peptidase C59 family.</text>
</comment>
<evidence type="ECO:0000256" key="6">
    <source>
        <dbReference type="PROSITE-ProRule" id="PRU00723"/>
    </source>
</evidence>
<keyword evidence="5 6" id="KW-0862">Zinc</keyword>
<evidence type="ECO:0000256" key="3">
    <source>
        <dbReference type="ARBA" id="ARBA00022771"/>
    </source>
</evidence>
<dbReference type="InterPro" id="IPR000571">
    <property type="entry name" value="Znf_CCCH"/>
</dbReference>
<dbReference type="Proteomes" id="UP001642484">
    <property type="component" value="Unassembled WGS sequence"/>
</dbReference>
<comment type="caution">
    <text evidence="9">The sequence shown here is derived from an EMBL/GenBank/DDBJ whole genome shotgun (WGS) entry which is preliminary data.</text>
</comment>
<evidence type="ECO:0000256" key="2">
    <source>
        <dbReference type="ARBA" id="ARBA00022723"/>
    </source>
</evidence>
<dbReference type="SUPFAM" id="SSF56235">
    <property type="entry name" value="N-terminal nucleophile aminohydrolases (Ntn hydrolases)"/>
    <property type="match status" value="1"/>
</dbReference>
<organism evidence="9 10">
    <name type="scientific">Durusdinium trenchii</name>
    <dbReference type="NCBI Taxonomy" id="1381693"/>
    <lineage>
        <taxon>Eukaryota</taxon>
        <taxon>Sar</taxon>
        <taxon>Alveolata</taxon>
        <taxon>Dinophyceae</taxon>
        <taxon>Suessiales</taxon>
        <taxon>Symbiodiniaceae</taxon>
        <taxon>Durusdinium</taxon>
    </lineage>
</organism>
<dbReference type="Pfam" id="PF02275">
    <property type="entry name" value="CBAH"/>
    <property type="match status" value="1"/>
</dbReference>
<protein>
    <recommendedName>
        <fullName evidence="8">C3H1-type domain-containing protein</fullName>
    </recommendedName>
</protein>
<feature type="domain" description="C3H1-type" evidence="8">
    <location>
        <begin position="471"/>
        <end position="498"/>
    </location>
</feature>
<dbReference type="Gene3D" id="4.10.1000.10">
    <property type="entry name" value="Zinc finger, CCCH-type"/>
    <property type="match status" value="1"/>
</dbReference>
<dbReference type="Gene3D" id="3.60.60.10">
    <property type="entry name" value="Penicillin V Acylase, Chain A"/>
    <property type="match status" value="1"/>
</dbReference>
<feature type="compositionally biased region" description="Gly residues" evidence="7">
    <location>
        <begin position="371"/>
        <end position="384"/>
    </location>
</feature>
<evidence type="ECO:0000313" key="9">
    <source>
        <dbReference type="EMBL" id="CAK8998691.1"/>
    </source>
</evidence>
<dbReference type="InterPro" id="IPR029132">
    <property type="entry name" value="CBAH/NAAA_C"/>
</dbReference>
<proteinExistence type="inferred from homology"/>
<keyword evidence="2 6" id="KW-0479">Metal-binding</keyword>
<sequence length="515" mass="55290">MKTKLWIFPRGMARDGGVGEGSLQWTSKYGSVVASSYDIATTDGINEAGLVGNVLYLAEAQYGTAKRQGQKKISMGAMLQHILDNFGTVREAVDFNRGDNLCVIAPDLPNGEKTTVHVSISDAKNDSAVFEYIDGQLRIHHGSEYRVMTNSPPYDRQVALANYWTEIGGYTFLPGTHRAADRFARLSYNLHAVPKVNQSRQAVATVFSLMRHISVPLGITAPQKPNLASTLWRSVADHTRLVYYFESVTAPSVFWVDLRLGKVKLTELHVGQSPSGGLVWELLNLKAIEVYDASRSCGPLRAIFGFSFRPLPPNVSGLKGSRQARKGTARCKMGGENAMSGMGAMAAQMSAMGAMAQGFGKGKGSWDGKGKGSWGGNSKGGWGGDSWGMDNGAGKGAMMAWMQKGMQMMMSKGMGKMGKGKKGGGWTAPVGGTFTCAVHGKQRSANAVIEVGDGTYQCRPDSECKGTNGPKVKSAMCSFNAEGRCTKGEMCNFAHTPDEIGMPCPEGASSRYMPY</sequence>
<accession>A0ABP0I9V6</accession>
<name>A0ABP0I9V6_9DINO</name>
<dbReference type="InterPro" id="IPR052193">
    <property type="entry name" value="Peptidase_C59"/>
</dbReference>
<evidence type="ECO:0000259" key="8">
    <source>
        <dbReference type="PROSITE" id="PS50103"/>
    </source>
</evidence>
<feature type="region of interest" description="Disordered" evidence="7">
    <location>
        <begin position="365"/>
        <end position="384"/>
    </location>
</feature>
<dbReference type="PANTHER" id="PTHR35527:SF2">
    <property type="entry name" value="HYDROLASE"/>
    <property type="match status" value="1"/>
</dbReference>
<keyword evidence="3 6" id="KW-0863">Zinc-finger</keyword>
<dbReference type="PANTHER" id="PTHR35527">
    <property type="entry name" value="CHOLOYLGLYCINE HYDROLASE"/>
    <property type="match status" value="1"/>
</dbReference>
<dbReference type="EMBL" id="CAXAMN010002225">
    <property type="protein sequence ID" value="CAK8998691.1"/>
    <property type="molecule type" value="Genomic_DNA"/>
</dbReference>
<feature type="zinc finger region" description="C3H1-type" evidence="6">
    <location>
        <begin position="471"/>
        <end position="498"/>
    </location>
</feature>
<dbReference type="InterPro" id="IPR036855">
    <property type="entry name" value="Znf_CCCH_sf"/>
</dbReference>
<evidence type="ECO:0000256" key="7">
    <source>
        <dbReference type="SAM" id="MobiDB-lite"/>
    </source>
</evidence>